<keyword evidence="4" id="KW-1185">Reference proteome</keyword>
<accession>A0AAV5A8B6</accession>
<keyword evidence="2" id="KW-1133">Transmembrane helix</keyword>
<evidence type="ECO:0000256" key="2">
    <source>
        <dbReference type="SAM" id="Phobius"/>
    </source>
</evidence>
<dbReference type="EMBL" id="BPWL01000004">
    <property type="protein sequence ID" value="GJJ09747.1"/>
    <property type="molecule type" value="Genomic_DNA"/>
</dbReference>
<dbReference type="AlphaFoldDB" id="A0AAV5A8B6"/>
<feature type="region of interest" description="Disordered" evidence="1">
    <location>
        <begin position="116"/>
        <end position="234"/>
    </location>
</feature>
<feature type="compositionally biased region" description="Basic and acidic residues" evidence="1">
    <location>
        <begin position="288"/>
        <end position="299"/>
    </location>
</feature>
<name>A0AAV5A8B6_9AGAM</name>
<feature type="region of interest" description="Disordered" evidence="1">
    <location>
        <begin position="254"/>
        <end position="349"/>
    </location>
</feature>
<evidence type="ECO:0000313" key="3">
    <source>
        <dbReference type="EMBL" id="GJJ09747.1"/>
    </source>
</evidence>
<feature type="compositionally biased region" description="Low complexity" evidence="1">
    <location>
        <begin position="51"/>
        <end position="62"/>
    </location>
</feature>
<feature type="compositionally biased region" description="Basic and acidic residues" evidence="1">
    <location>
        <begin position="172"/>
        <end position="188"/>
    </location>
</feature>
<proteinExistence type="predicted"/>
<protein>
    <submittedName>
        <fullName evidence="3">Uncharacterized protein</fullName>
    </submittedName>
</protein>
<feature type="compositionally biased region" description="Polar residues" evidence="1">
    <location>
        <begin position="304"/>
        <end position="324"/>
    </location>
</feature>
<keyword evidence="2" id="KW-0812">Transmembrane</keyword>
<dbReference type="Proteomes" id="UP001050691">
    <property type="component" value="Unassembled WGS sequence"/>
</dbReference>
<keyword evidence="2" id="KW-0472">Membrane</keyword>
<sequence length="420" mass="45168">MTNAAAALLYNMHHLRSISDSHTHKLHKHKSHPHLTFTATGKTEEIRDDLSSQSSSNDATSDLSRKGSVKRTVKKVKKYLSRRFSGHRHEEGNYSISGGLVGTGFAYAALGRPVSAPNSPQAGDGSATYNPHPLPLATGYHITSLEDTPIPADSQPPDAVTGGDPPLQLQPTDKDTPDNSFEFSKDDTPIPNSFDQSFDSDEARSSTPINTNDSNLSDINIPVPDLPSTPPRLSNFFFEENVNQEVQTDTHLEDQNQDHDHEQDEASAELSDSITGSMTIIDSIESLRSVDDEPPKTESDSIALPNNGSTPCPASAPQAGTPSIPTSPPDTADVAESKETPSLMETSTSIDEPEVIKAEPQTTKSPNPVTTPPATYDTYATEASFDVFDIPYFKATVVTLAASGVGIMLANGVYRLLRTL</sequence>
<comment type="caution">
    <text evidence="3">The sequence shown here is derived from an EMBL/GenBank/DDBJ whole genome shotgun (WGS) entry which is preliminary data.</text>
</comment>
<reference evidence="3" key="1">
    <citation type="submission" date="2021-10" db="EMBL/GenBank/DDBJ databases">
        <title>De novo Genome Assembly of Clathrus columnatus (Basidiomycota, Fungi) Using Illumina and Nanopore Sequence Data.</title>
        <authorList>
            <person name="Ogiso-Tanaka E."/>
            <person name="Itagaki H."/>
            <person name="Hosoya T."/>
            <person name="Hosaka K."/>
        </authorList>
    </citation>
    <scope>NUCLEOTIDE SEQUENCE</scope>
    <source>
        <strain evidence="3">MO-923</strain>
    </source>
</reference>
<gene>
    <name evidence="3" type="ORF">Clacol_003971</name>
</gene>
<feature type="compositionally biased region" description="Basic and acidic residues" evidence="1">
    <location>
        <begin position="254"/>
        <end position="264"/>
    </location>
</feature>
<feature type="transmembrane region" description="Helical" evidence="2">
    <location>
        <begin position="392"/>
        <end position="414"/>
    </location>
</feature>
<organism evidence="3 4">
    <name type="scientific">Clathrus columnatus</name>
    <dbReference type="NCBI Taxonomy" id="1419009"/>
    <lineage>
        <taxon>Eukaryota</taxon>
        <taxon>Fungi</taxon>
        <taxon>Dikarya</taxon>
        <taxon>Basidiomycota</taxon>
        <taxon>Agaricomycotina</taxon>
        <taxon>Agaricomycetes</taxon>
        <taxon>Phallomycetidae</taxon>
        <taxon>Phallales</taxon>
        <taxon>Clathraceae</taxon>
        <taxon>Clathrus</taxon>
    </lineage>
</organism>
<feature type="compositionally biased region" description="Polar residues" evidence="1">
    <location>
        <begin position="270"/>
        <end position="280"/>
    </location>
</feature>
<evidence type="ECO:0000256" key="1">
    <source>
        <dbReference type="SAM" id="MobiDB-lite"/>
    </source>
</evidence>
<feature type="compositionally biased region" description="Polar residues" evidence="1">
    <location>
        <begin position="205"/>
        <end position="218"/>
    </location>
</feature>
<evidence type="ECO:0000313" key="4">
    <source>
        <dbReference type="Proteomes" id="UP001050691"/>
    </source>
</evidence>
<feature type="region of interest" description="Disordered" evidence="1">
    <location>
        <begin position="44"/>
        <end position="70"/>
    </location>
</feature>